<comment type="caution">
    <text evidence="9">The sequence shown here is derived from an EMBL/GenBank/DDBJ whole genome shotgun (WGS) entry which is preliminary data.</text>
</comment>
<keyword evidence="6" id="KW-0238">DNA-binding</keyword>
<keyword evidence="3" id="KW-0227">DNA damage</keyword>
<accession>A0ABT3GX42</accession>
<dbReference type="SUPFAM" id="SSF143081">
    <property type="entry name" value="BB1717-like"/>
    <property type="match status" value="1"/>
</dbReference>
<evidence type="ECO:0000256" key="1">
    <source>
        <dbReference type="ARBA" id="ARBA00008136"/>
    </source>
</evidence>
<comment type="similarity">
    <text evidence="1 8">Belongs to the SOS response-associated peptidase family.</text>
</comment>
<organism evidence="9 10">
    <name type="scientific">Pararhodobacter zhoushanensis</name>
    <dbReference type="NCBI Taxonomy" id="2479545"/>
    <lineage>
        <taxon>Bacteria</taxon>
        <taxon>Pseudomonadati</taxon>
        <taxon>Pseudomonadota</taxon>
        <taxon>Alphaproteobacteria</taxon>
        <taxon>Rhodobacterales</taxon>
        <taxon>Paracoccaceae</taxon>
        <taxon>Pararhodobacter</taxon>
    </lineage>
</organism>
<keyword evidence="10" id="KW-1185">Reference proteome</keyword>
<sequence>MCGRFAITLPDDAMARLFDAAPANDLPPVPRYNICPTQPVAVVISAEGRRRYGPMRWGFIPRWYKTPTDGPLLFNARSETIAEKPAFREAARQRRCLIPASGFFEWTKDGQTRLPWYITRSDGAPMVFAGVWQSWQGTEGTRIASCAIVTAAAQDEMAALHGRVPVVLDPGNWGKWLGEEGHGAARLMQAPAQGVLGFRRVGPAVNSNRSEGAELIEPFDA</sequence>
<dbReference type="PANTHER" id="PTHR13604">
    <property type="entry name" value="DC12-RELATED"/>
    <property type="match status" value="1"/>
</dbReference>
<dbReference type="EMBL" id="JAPDFL010000001">
    <property type="protein sequence ID" value="MCW1932055.1"/>
    <property type="molecule type" value="Genomic_DNA"/>
</dbReference>
<dbReference type="Pfam" id="PF02586">
    <property type="entry name" value="SRAP"/>
    <property type="match status" value="1"/>
</dbReference>
<protein>
    <recommendedName>
        <fullName evidence="8">Abasic site processing protein</fullName>
        <ecNumber evidence="8">3.4.-.-</ecNumber>
    </recommendedName>
</protein>
<gene>
    <name evidence="9" type="ORF">OKW52_07210</name>
</gene>
<dbReference type="Proteomes" id="UP001208938">
    <property type="component" value="Unassembled WGS sequence"/>
</dbReference>
<evidence type="ECO:0000256" key="2">
    <source>
        <dbReference type="ARBA" id="ARBA00022670"/>
    </source>
</evidence>
<keyword evidence="2 8" id="KW-0645">Protease</keyword>
<keyword evidence="4 8" id="KW-0378">Hydrolase</keyword>
<evidence type="ECO:0000313" key="9">
    <source>
        <dbReference type="EMBL" id="MCW1932055.1"/>
    </source>
</evidence>
<dbReference type="RefSeq" id="WP_264505126.1">
    <property type="nucleotide sequence ID" value="NZ_JAPDFL010000001.1"/>
</dbReference>
<keyword evidence="7" id="KW-0456">Lyase</keyword>
<evidence type="ECO:0000256" key="8">
    <source>
        <dbReference type="RuleBase" id="RU364100"/>
    </source>
</evidence>
<proteinExistence type="inferred from homology"/>
<name>A0ABT3GX42_9RHOB</name>
<evidence type="ECO:0000313" key="10">
    <source>
        <dbReference type="Proteomes" id="UP001208938"/>
    </source>
</evidence>
<dbReference type="InterPro" id="IPR036590">
    <property type="entry name" value="SRAP-like"/>
</dbReference>
<reference evidence="9 10" key="1">
    <citation type="submission" date="2022-10" db="EMBL/GenBank/DDBJ databases">
        <title>Pararhodobacter sp. nov., isolated from marine algae.</title>
        <authorList>
            <person name="Choi B.J."/>
            <person name="Kim J.M."/>
            <person name="Lee J.K."/>
            <person name="Choi D.G."/>
            <person name="Jeon C.O."/>
        </authorList>
    </citation>
    <scope>NUCLEOTIDE SEQUENCE [LARGE SCALE GENOMIC DNA]</scope>
    <source>
        <strain evidence="9 10">ZQ420</strain>
    </source>
</reference>
<dbReference type="InterPro" id="IPR003738">
    <property type="entry name" value="SRAP"/>
</dbReference>
<keyword evidence="5" id="KW-0190">Covalent protein-DNA linkage</keyword>
<dbReference type="PANTHER" id="PTHR13604:SF0">
    <property type="entry name" value="ABASIC SITE PROCESSING PROTEIN HMCES"/>
    <property type="match status" value="1"/>
</dbReference>
<evidence type="ECO:0000256" key="4">
    <source>
        <dbReference type="ARBA" id="ARBA00022801"/>
    </source>
</evidence>
<evidence type="ECO:0000256" key="6">
    <source>
        <dbReference type="ARBA" id="ARBA00023125"/>
    </source>
</evidence>
<evidence type="ECO:0000256" key="5">
    <source>
        <dbReference type="ARBA" id="ARBA00023124"/>
    </source>
</evidence>
<evidence type="ECO:0000256" key="7">
    <source>
        <dbReference type="ARBA" id="ARBA00023239"/>
    </source>
</evidence>
<dbReference type="Gene3D" id="3.90.1680.10">
    <property type="entry name" value="SOS response associated peptidase-like"/>
    <property type="match status" value="1"/>
</dbReference>
<dbReference type="EC" id="3.4.-.-" evidence="8"/>
<evidence type="ECO:0000256" key="3">
    <source>
        <dbReference type="ARBA" id="ARBA00022763"/>
    </source>
</evidence>